<protein>
    <submittedName>
        <fullName evidence="1">SAM-dependent methyltransferase</fullName>
    </submittedName>
</protein>
<dbReference type="InterPro" id="IPR006764">
    <property type="entry name" value="SAM_dep_MeTrfase_SAV2177_type"/>
</dbReference>
<organism evidence="1 2">
    <name type="scientific">Paractinoplanes hotanensis</name>
    <dbReference type="NCBI Taxonomy" id="2906497"/>
    <lineage>
        <taxon>Bacteria</taxon>
        <taxon>Bacillati</taxon>
        <taxon>Actinomycetota</taxon>
        <taxon>Actinomycetes</taxon>
        <taxon>Micromonosporales</taxon>
        <taxon>Micromonosporaceae</taxon>
        <taxon>Paractinoplanes</taxon>
    </lineage>
</organism>
<proteinExistence type="predicted"/>
<dbReference type="EMBL" id="JAMQOL010000047">
    <property type="protein sequence ID" value="MCM4082222.1"/>
    <property type="molecule type" value="Genomic_DNA"/>
</dbReference>
<name>A0ABT0Y848_9ACTN</name>
<reference evidence="1 2" key="1">
    <citation type="submission" date="2022-06" db="EMBL/GenBank/DDBJ databases">
        <title>Actinoplanes abujensis sp. nov., isolated from Nigerian arid soil.</title>
        <authorList>
            <person name="Ding P."/>
        </authorList>
    </citation>
    <scope>NUCLEOTIDE SEQUENCE [LARGE SCALE GENOMIC DNA]</scope>
    <source>
        <strain evidence="2">TRM88002</strain>
    </source>
</reference>
<dbReference type="PIRSF" id="PIRSF017393">
    <property type="entry name" value="MTase_SAV2177"/>
    <property type="match status" value="1"/>
</dbReference>
<keyword evidence="1" id="KW-0808">Transferase</keyword>
<dbReference type="Pfam" id="PF04672">
    <property type="entry name" value="Methyltransf_19"/>
    <property type="match status" value="1"/>
</dbReference>
<dbReference type="InterPro" id="IPR029063">
    <property type="entry name" value="SAM-dependent_MTases_sf"/>
</dbReference>
<dbReference type="GO" id="GO:0032259">
    <property type="term" value="P:methylation"/>
    <property type="evidence" value="ECO:0007669"/>
    <property type="project" value="UniProtKB-KW"/>
</dbReference>
<dbReference type="Proteomes" id="UP001523216">
    <property type="component" value="Unassembled WGS sequence"/>
</dbReference>
<keyword evidence="2" id="KW-1185">Reference proteome</keyword>
<gene>
    <name evidence="1" type="ORF">LXN57_32115</name>
</gene>
<dbReference type="RefSeq" id="WP_251801942.1">
    <property type="nucleotide sequence ID" value="NZ_JAMQOL010000047.1"/>
</dbReference>
<accession>A0ABT0Y848</accession>
<sequence>MTDASLDTSTPHPARRYNYWLGGKDNFAADRDSGDRVAKVFPSIVEAARENRRFLQRAVRFLAGECGIDQFLDIGAGLPSVDNTHEVAQRINPAARIVYVDNDPMVLAHGRALLFSAPQGRTAMVPADLRQPAAILANPALRETLDLGRPVGLLLVAVLHFLDDADEPHRIVGELLGALPAGSWLVVSHVSQDLLTAEIAALSDQVISESEVPTFLRTGEQISGFFSGLDLAEPGLVPVHRWRPDAPADALAADTDIGVYGGVAVKPA</sequence>
<keyword evidence="1" id="KW-0489">Methyltransferase</keyword>
<dbReference type="GO" id="GO:0008168">
    <property type="term" value="F:methyltransferase activity"/>
    <property type="evidence" value="ECO:0007669"/>
    <property type="project" value="UniProtKB-KW"/>
</dbReference>
<comment type="caution">
    <text evidence="1">The sequence shown here is derived from an EMBL/GenBank/DDBJ whole genome shotgun (WGS) entry which is preliminary data.</text>
</comment>
<dbReference type="SUPFAM" id="SSF53335">
    <property type="entry name" value="S-adenosyl-L-methionine-dependent methyltransferases"/>
    <property type="match status" value="1"/>
</dbReference>
<evidence type="ECO:0000313" key="2">
    <source>
        <dbReference type="Proteomes" id="UP001523216"/>
    </source>
</evidence>
<dbReference type="Gene3D" id="3.40.50.150">
    <property type="entry name" value="Vaccinia Virus protein VP39"/>
    <property type="match status" value="1"/>
</dbReference>
<evidence type="ECO:0000313" key="1">
    <source>
        <dbReference type="EMBL" id="MCM4082222.1"/>
    </source>
</evidence>